<dbReference type="SUPFAM" id="SSF55048">
    <property type="entry name" value="Probable ACP-binding domain of malonyl-CoA ACP transacylase"/>
    <property type="match status" value="1"/>
</dbReference>
<dbReference type="NCBIfam" id="TIGR00128">
    <property type="entry name" value="fabD"/>
    <property type="match status" value="1"/>
</dbReference>
<dbReference type="AlphaFoldDB" id="A0A5M9WU52"/>
<evidence type="ECO:0000256" key="2">
    <source>
        <dbReference type="ARBA" id="ARBA00022679"/>
    </source>
</evidence>
<feature type="domain" description="Malonyl-CoA:ACP transacylase (MAT)" evidence="5">
    <location>
        <begin position="7"/>
        <end position="313"/>
    </location>
</feature>
<organism evidence="6 7">
    <name type="scientific">Paenibacillus amylolyticus</name>
    <dbReference type="NCBI Taxonomy" id="1451"/>
    <lineage>
        <taxon>Bacteria</taxon>
        <taxon>Bacillati</taxon>
        <taxon>Bacillota</taxon>
        <taxon>Bacilli</taxon>
        <taxon>Bacillales</taxon>
        <taxon>Paenibacillaceae</taxon>
        <taxon>Paenibacillus</taxon>
    </lineage>
</organism>
<dbReference type="PANTHER" id="PTHR42681">
    <property type="entry name" value="MALONYL-COA-ACYL CARRIER PROTEIN TRANSACYLASE, MITOCHONDRIAL"/>
    <property type="match status" value="1"/>
</dbReference>
<evidence type="ECO:0000313" key="6">
    <source>
        <dbReference type="EMBL" id="KAA8785062.1"/>
    </source>
</evidence>
<dbReference type="InterPro" id="IPR016036">
    <property type="entry name" value="Malonyl_transacylase_ACP-bd"/>
</dbReference>
<dbReference type="SUPFAM" id="SSF52151">
    <property type="entry name" value="FabD/lysophospholipase-like"/>
    <property type="match status" value="1"/>
</dbReference>
<dbReference type="RefSeq" id="WP_123064863.1">
    <property type="nucleotide sequence ID" value="NZ_RIAS01000007.1"/>
</dbReference>
<evidence type="ECO:0000313" key="7">
    <source>
        <dbReference type="Proteomes" id="UP000323664"/>
    </source>
</evidence>
<dbReference type="InterPro" id="IPR016035">
    <property type="entry name" value="Acyl_Trfase/lysoPLipase"/>
</dbReference>
<dbReference type="InterPro" id="IPR014043">
    <property type="entry name" value="Acyl_transferase_dom"/>
</dbReference>
<dbReference type="InterPro" id="IPR004410">
    <property type="entry name" value="Malonyl_CoA-ACP_transAc_FabD"/>
</dbReference>
<dbReference type="PANTHER" id="PTHR42681:SF1">
    <property type="entry name" value="MALONYL-COA-ACYL CARRIER PROTEIN TRANSACYLASE, MITOCHONDRIAL"/>
    <property type="match status" value="1"/>
</dbReference>
<comment type="catalytic activity">
    <reaction evidence="4">
        <text>holo-[ACP] + malonyl-CoA = malonyl-[ACP] + CoA</text>
        <dbReference type="Rhea" id="RHEA:41792"/>
        <dbReference type="Rhea" id="RHEA-COMP:9623"/>
        <dbReference type="Rhea" id="RHEA-COMP:9685"/>
        <dbReference type="ChEBI" id="CHEBI:57287"/>
        <dbReference type="ChEBI" id="CHEBI:57384"/>
        <dbReference type="ChEBI" id="CHEBI:64479"/>
        <dbReference type="ChEBI" id="CHEBI:78449"/>
        <dbReference type="EC" id="2.3.1.39"/>
    </reaction>
</comment>
<protein>
    <recommendedName>
        <fullName evidence="1">[acyl-carrier-protein] S-malonyltransferase</fullName>
        <ecNumber evidence="1">2.3.1.39</ecNumber>
    </recommendedName>
</protein>
<comment type="caution">
    <text evidence="6">The sequence shown here is derived from an EMBL/GenBank/DDBJ whole genome shotgun (WGS) entry which is preliminary data.</text>
</comment>
<dbReference type="GO" id="GO:0006633">
    <property type="term" value="P:fatty acid biosynthetic process"/>
    <property type="evidence" value="ECO:0007669"/>
    <property type="project" value="TreeGrafter"/>
</dbReference>
<gene>
    <name evidence="6" type="primary">fabD</name>
    <name evidence="6" type="ORF">EC604_14555</name>
</gene>
<dbReference type="Proteomes" id="UP000323664">
    <property type="component" value="Unassembled WGS sequence"/>
</dbReference>
<reference evidence="6 7" key="1">
    <citation type="journal article" date="2019" name="J. Ind. Microbiol. Biotechnol.">
        <title>Paenibacillus amylolyticus 27C64 has a diverse set of carbohydrate-active enzymes and complete pectin deconstruction system.</title>
        <authorList>
            <person name="Keggi C."/>
            <person name="Doran-Peterson J."/>
        </authorList>
    </citation>
    <scope>NUCLEOTIDE SEQUENCE [LARGE SCALE GENOMIC DNA]</scope>
    <source>
        <strain evidence="6 7">27C64</strain>
    </source>
</reference>
<dbReference type="Pfam" id="PF00698">
    <property type="entry name" value="Acyl_transf_1"/>
    <property type="match status" value="1"/>
</dbReference>
<dbReference type="Gene3D" id="3.40.366.10">
    <property type="entry name" value="Malonyl-Coenzyme A Acyl Carrier Protein, domain 2"/>
    <property type="match status" value="1"/>
</dbReference>
<dbReference type="InterPro" id="IPR050858">
    <property type="entry name" value="Mal-CoA-ACP_Trans/PKS_FabD"/>
</dbReference>
<evidence type="ECO:0000259" key="5">
    <source>
        <dbReference type="SMART" id="SM00827"/>
    </source>
</evidence>
<dbReference type="Gene3D" id="3.30.70.250">
    <property type="entry name" value="Malonyl-CoA ACP transacylase, ACP-binding"/>
    <property type="match status" value="1"/>
</dbReference>
<evidence type="ECO:0000256" key="4">
    <source>
        <dbReference type="ARBA" id="ARBA00048462"/>
    </source>
</evidence>
<dbReference type="OrthoDB" id="9805460at2"/>
<evidence type="ECO:0000256" key="3">
    <source>
        <dbReference type="ARBA" id="ARBA00023315"/>
    </source>
</evidence>
<accession>A0A5M9WU52</accession>
<dbReference type="GO" id="GO:0005829">
    <property type="term" value="C:cytosol"/>
    <property type="evidence" value="ECO:0007669"/>
    <property type="project" value="TreeGrafter"/>
</dbReference>
<dbReference type="GO" id="GO:0004314">
    <property type="term" value="F:[acyl-carrier-protein] S-malonyltransferase activity"/>
    <property type="evidence" value="ECO:0007669"/>
    <property type="project" value="UniProtKB-EC"/>
</dbReference>
<dbReference type="SMART" id="SM00827">
    <property type="entry name" value="PKS_AT"/>
    <property type="match status" value="1"/>
</dbReference>
<keyword evidence="2 6" id="KW-0808">Transferase</keyword>
<dbReference type="InterPro" id="IPR001227">
    <property type="entry name" value="Ac_transferase_dom_sf"/>
</dbReference>
<name>A0A5M9WU52_PAEAM</name>
<proteinExistence type="predicted"/>
<sequence>MIKIALLFPGQGSQYVGMCKSLIADHAIVKSTFDEASEALGINLTQICLEDPHSELSRTEITQPALLTAGVAMFRQYMQEIGILPAYFAGHSLGEITALTCTGAIAFEDAVRIVRARGRFMQEAVGIGQGAMAAVSEVDVHDVEAACSDAGNVAVSNYNSPRQVVISGLAEDVERVSEQLAAKGAVVRALNVSAPFHSPLMAPAAAQFREELQQYKFRNPIWAMVSNVDAKVYRDSTKIITNLTNQMTMPVRWYETVSHLSEVGVTHALELGPKSVLKNLMRDCDTSIKTYSYDHENDRKEFAVQVASELKRVPTVVTRCLGIAVATRNQNWDNEEYKQGVVIPYRRIQEMQDELDKSNSKPSLEQMKEAILMLKSVFATKRVPQEEQEERFHQLLTETGTGHLLAEFISMQGVHS</sequence>
<keyword evidence="3 6" id="KW-0012">Acyltransferase</keyword>
<dbReference type="EC" id="2.3.1.39" evidence="1"/>
<dbReference type="EMBL" id="RIAS01000007">
    <property type="protein sequence ID" value="KAA8785062.1"/>
    <property type="molecule type" value="Genomic_DNA"/>
</dbReference>
<evidence type="ECO:0000256" key="1">
    <source>
        <dbReference type="ARBA" id="ARBA00013258"/>
    </source>
</evidence>